<dbReference type="GO" id="GO:0008270">
    <property type="term" value="F:zinc ion binding"/>
    <property type="evidence" value="ECO:0007669"/>
    <property type="project" value="UniProtKB-KW"/>
</dbReference>
<evidence type="ECO:0000313" key="9">
    <source>
        <dbReference type="Proteomes" id="UP000521872"/>
    </source>
</evidence>
<dbReference type="GO" id="GO:0005634">
    <property type="term" value="C:nucleus"/>
    <property type="evidence" value="ECO:0007669"/>
    <property type="project" value="TreeGrafter"/>
</dbReference>
<feature type="compositionally biased region" description="Low complexity" evidence="6">
    <location>
        <begin position="56"/>
        <end position="68"/>
    </location>
</feature>
<proteinExistence type="predicted"/>
<accession>A0A8H4VQ43</accession>
<feature type="domain" description="C2H2-type" evidence="7">
    <location>
        <begin position="428"/>
        <end position="457"/>
    </location>
</feature>
<dbReference type="GO" id="GO:0043565">
    <property type="term" value="F:sequence-specific DNA binding"/>
    <property type="evidence" value="ECO:0007669"/>
    <property type="project" value="TreeGrafter"/>
</dbReference>
<feature type="domain" description="C2H2-type" evidence="7">
    <location>
        <begin position="400"/>
        <end position="427"/>
    </location>
</feature>
<sequence length="825" mass="89126">MSSSGSSSSSSSTKTARMPPPTMHPSIPVAHSPSQSPSSSSPRPPISALHGGQPLASSSSAGSPSTSKAEPKMSLPSIHEMFPDHLMGMNKPKSSSKYRDHHLHRNMPDVEEDDRFGSEAGRMRSRKGPGVPDQLQFFVAFFGTFLSALVIFRPSSGSALVNARLLFSCFVILPRRGSAIEPWCIPFRCCATGVTLPPNWRLSWLRMICMIACYEVMGNGDTRTSLSPPFQVVFSLTYCAMLSRYYPPSSSTRSPPHAPPAATTGHCACCASGHTIPPGSSHPDVKRRYSHSAVVAGPSTPAGPARDGMYGTRHSYLPPPPHVGASSAFTREPIHGVALDQYRPYPGQSRQHVARRALGSPGENEYADGPEGGMYEGHEIDVGPEYGMDVDDVPGNGKKHVCPTCFKRFNRPSSLRIHVNTHTGATPFRCPWPNCGREFNVNSNMRRHYRNHTGGQGGSGPGSSSRSPVPLNPPLQRIDAPATPPDASGNEMNVKRRKVDGEMRGALPPSLGLAGSRQSAPFHGPARGQGHVYSPFPPPPYPDATRAAAYPNAPGAEHPRDRRASSHDQYQYPPFQNRPSHNYPYQGPHSQSHHGSVSTNPMSAMPSPPATNESVSEDESSRHPGPSPRSLQHSYHGSSHNRGRECEYENAYPTPSSAGPSLGGRGVKHENSPGYTQQGDDNRDEDEDEDEDDEEEIDQLAEDSESDDGDDGEYRTRTSYPTTNRTRTLPKRNARRTHPYARTSTSSRSVSPSASPSLSPSLPPTTPSSVHSVVSATVPRWGADPKATQGKCHYTTSTPYAHALDSKTMAHVSTTLRPAQGFGSR</sequence>
<dbReference type="SUPFAM" id="SSF57667">
    <property type="entry name" value="beta-beta-alpha zinc fingers"/>
    <property type="match status" value="1"/>
</dbReference>
<dbReference type="Gene3D" id="3.30.160.60">
    <property type="entry name" value="Classic Zinc Finger"/>
    <property type="match status" value="2"/>
</dbReference>
<evidence type="ECO:0000313" key="8">
    <source>
        <dbReference type="EMBL" id="KAF4615959.1"/>
    </source>
</evidence>
<dbReference type="EMBL" id="JAACJL010000032">
    <property type="protein sequence ID" value="KAF4615959.1"/>
    <property type="molecule type" value="Genomic_DNA"/>
</dbReference>
<dbReference type="GO" id="GO:0000981">
    <property type="term" value="F:DNA-binding transcription factor activity, RNA polymerase II-specific"/>
    <property type="evidence" value="ECO:0007669"/>
    <property type="project" value="TreeGrafter"/>
</dbReference>
<feature type="compositionally biased region" description="Polar residues" evidence="6">
    <location>
        <begin position="588"/>
        <end position="602"/>
    </location>
</feature>
<dbReference type="SMART" id="SM00355">
    <property type="entry name" value="ZnF_C2H2"/>
    <property type="match status" value="2"/>
</dbReference>
<dbReference type="AlphaFoldDB" id="A0A8H4VQ43"/>
<protein>
    <recommendedName>
        <fullName evidence="7">C2H2-type domain-containing protein</fullName>
    </recommendedName>
</protein>
<name>A0A8H4VQ43_9AGAR</name>
<dbReference type="Pfam" id="PF00096">
    <property type="entry name" value="zf-C2H2"/>
    <property type="match status" value="2"/>
</dbReference>
<comment type="caution">
    <text evidence="8">The sequence shown here is derived from an EMBL/GenBank/DDBJ whole genome shotgun (WGS) entry which is preliminary data.</text>
</comment>
<keyword evidence="9" id="KW-1185">Reference proteome</keyword>
<evidence type="ECO:0000256" key="1">
    <source>
        <dbReference type="ARBA" id="ARBA00022723"/>
    </source>
</evidence>
<dbReference type="InterPro" id="IPR013087">
    <property type="entry name" value="Znf_C2H2_type"/>
</dbReference>
<dbReference type="PANTHER" id="PTHR24408:SF64">
    <property type="entry name" value="LINKING IMMUNITY AND METABOLISM-RELATED"/>
    <property type="match status" value="1"/>
</dbReference>
<feature type="compositionally biased region" description="Polar residues" evidence="6">
    <location>
        <begin position="629"/>
        <end position="640"/>
    </location>
</feature>
<dbReference type="PROSITE" id="PS00028">
    <property type="entry name" value="ZINC_FINGER_C2H2_1"/>
    <property type="match status" value="2"/>
</dbReference>
<evidence type="ECO:0000256" key="4">
    <source>
        <dbReference type="ARBA" id="ARBA00022833"/>
    </source>
</evidence>
<reference evidence="8 9" key="1">
    <citation type="submission" date="2019-12" db="EMBL/GenBank/DDBJ databases">
        <authorList>
            <person name="Floudas D."/>
            <person name="Bentzer J."/>
            <person name="Ahren D."/>
            <person name="Johansson T."/>
            <person name="Persson P."/>
            <person name="Tunlid A."/>
        </authorList>
    </citation>
    <scope>NUCLEOTIDE SEQUENCE [LARGE SCALE GENOMIC DNA]</scope>
    <source>
        <strain evidence="8 9">CBS 102.39</strain>
    </source>
</reference>
<feature type="compositionally biased region" description="Acidic residues" evidence="6">
    <location>
        <begin position="682"/>
        <end position="711"/>
    </location>
</feature>
<feature type="compositionally biased region" description="Basic residues" evidence="6">
    <location>
        <begin position="728"/>
        <end position="739"/>
    </location>
</feature>
<dbReference type="PANTHER" id="PTHR24408">
    <property type="entry name" value="ZINC FINGER PROTEIN"/>
    <property type="match status" value="1"/>
</dbReference>
<feature type="compositionally biased region" description="Low complexity" evidence="6">
    <location>
        <begin position="32"/>
        <end position="41"/>
    </location>
</feature>
<dbReference type="InterPro" id="IPR036236">
    <property type="entry name" value="Znf_C2H2_sf"/>
</dbReference>
<evidence type="ECO:0000256" key="6">
    <source>
        <dbReference type="SAM" id="MobiDB-lite"/>
    </source>
</evidence>
<evidence type="ECO:0000259" key="7">
    <source>
        <dbReference type="PROSITE" id="PS50157"/>
    </source>
</evidence>
<evidence type="ECO:0000256" key="5">
    <source>
        <dbReference type="PROSITE-ProRule" id="PRU00042"/>
    </source>
</evidence>
<organism evidence="8 9">
    <name type="scientific">Agrocybe pediades</name>
    <dbReference type="NCBI Taxonomy" id="84607"/>
    <lineage>
        <taxon>Eukaryota</taxon>
        <taxon>Fungi</taxon>
        <taxon>Dikarya</taxon>
        <taxon>Basidiomycota</taxon>
        <taxon>Agaricomycotina</taxon>
        <taxon>Agaricomycetes</taxon>
        <taxon>Agaricomycetidae</taxon>
        <taxon>Agaricales</taxon>
        <taxon>Agaricineae</taxon>
        <taxon>Strophariaceae</taxon>
        <taxon>Agrocybe</taxon>
    </lineage>
</organism>
<evidence type="ECO:0000256" key="3">
    <source>
        <dbReference type="ARBA" id="ARBA00022771"/>
    </source>
</evidence>
<keyword evidence="3 5" id="KW-0863">Zinc-finger</keyword>
<evidence type="ECO:0000256" key="2">
    <source>
        <dbReference type="ARBA" id="ARBA00022737"/>
    </source>
</evidence>
<feature type="compositionally biased region" description="Basic and acidic residues" evidence="6">
    <location>
        <begin position="557"/>
        <end position="566"/>
    </location>
</feature>
<feature type="compositionally biased region" description="Polar residues" evidence="6">
    <location>
        <begin position="717"/>
        <end position="727"/>
    </location>
</feature>
<feature type="region of interest" description="Disordered" evidence="6">
    <location>
        <begin position="447"/>
        <end position="773"/>
    </location>
</feature>
<keyword evidence="4" id="KW-0862">Zinc</keyword>
<feature type="region of interest" description="Disordered" evidence="6">
    <location>
        <begin position="1"/>
        <end position="73"/>
    </location>
</feature>
<feature type="compositionally biased region" description="Low complexity" evidence="6">
    <location>
        <begin position="742"/>
        <end position="760"/>
    </location>
</feature>
<keyword evidence="1" id="KW-0479">Metal-binding</keyword>
<keyword evidence="2" id="KW-0677">Repeat</keyword>
<dbReference type="PROSITE" id="PS50157">
    <property type="entry name" value="ZINC_FINGER_C2H2_2"/>
    <property type="match status" value="2"/>
</dbReference>
<gene>
    <name evidence="8" type="ORF">D9613_011252</name>
</gene>
<dbReference type="Proteomes" id="UP000521872">
    <property type="component" value="Unassembled WGS sequence"/>
</dbReference>
<feature type="compositionally biased region" description="Low complexity" evidence="6">
    <location>
        <begin position="1"/>
        <end position="12"/>
    </location>
</feature>